<dbReference type="EMBL" id="JABBNI010000017">
    <property type="protein sequence ID" value="NMM63062.1"/>
    <property type="molecule type" value="Genomic_DNA"/>
</dbReference>
<sequence>MLYIRVIQDEYNEDLIFKLNHFVSNEDFYLKQNDIIKDMISLFFSNSSVFFRYTEYDKDLDPDKEEMRNYEFKVFYDSQCPDRSGYLSNPVREFLYNYYKSNNEKDIENIEAIKESLLINFRQTPLDNMDENVKNSIADILYDRSMLCKLTDYSKETQDFVNQKLVITSNEWNFPYNERLNSEEDLSFIRDLWVKLDGEEDIINWLKYFSSGFSCIITKDDNIYDYSYYLMYTYEEWDTDEEIVIHVFEKERGSFLKNVYPMLKLKFKDRISKINKL</sequence>
<organism evidence="1 2">
    <name type="scientific">Clostridium muellerianum</name>
    <dbReference type="NCBI Taxonomy" id="2716538"/>
    <lineage>
        <taxon>Bacteria</taxon>
        <taxon>Bacillati</taxon>
        <taxon>Bacillota</taxon>
        <taxon>Clostridia</taxon>
        <taxon>Eubacteriales</taxon>
        <taxon>Clostridiaceae</taxon>
        <taxon>Clostridium</taxon>
    </lineage>
</organism>
<dbReference type="AlphaFoldDB" id="A0A7Y0HNW0"/>
<dbReference type="Proteomes" id="UP000537131">
    <property type="component" value="Unassembled WGS sequence"/>
</dbReference>
<protein>
    <submittedName>
        <fullName evidence="1">Uncharacterized protein</fullName>
    </submittedName>
</protein>
<evidence type="ECO:0000313" key="2">
    <source>
        <dbReference type="Proteomes" id="UP000537131"/>
    </source>
</evidence>
<dbReference type="RefSeq" id="WP_169297664.1">
    <property type="nucleotide sequence ID" value="NZ_JABBNI010000017.1"/>
</dbReference>
<evidence type="ECO:0000313" key="1">
    <source>
        <dbReference type="EMBL" id="NMM63062.1"/>
    </source>
</evidence>
<proteinExistence type="predicted"/>
<reference evidence="1 2" key="1">
    <citation type="submission" date="2020-06" db="EMBL/GenBank/DDBJ databases">
        <title>Complete Genome Sequence of Clostridium muelleri sp. nov. P21T, an Acid-Alcohol Producing Acetogen Isolated from Old Hay.</title>
        <authorList>
            <person name="Duncan K.E."/>
            <person name="Tanner R.S."/>
        </authorList>
    </citation>
    <scope>NUCLEOTIDE SEQUENCE [LARGE SCALE GENOMIC DNA]</scope>
    <source>
        <strain evidence="1 2">P21</strain>
    </source>
</reference>
<name>A0A7Y0HNW0_9CLOT</name>
<comment type="caution">
    <text evidence="1">The sequence shown here is derived from an EMBL/GenBank/DDBJ whole genome shotgun (WGS) entry which is preliminary data.</text>
</comment>
<keyword evidence="2" id="KW-1185">Reference proteome</keyword>
<accession>A0A7Y0HNW0</accession>
<gene>
    <name evidence="1" type="ORF">HBE96_10185</name>
</gene>